<accession>A0ABV2K864</accession>
<proteinExistence type="predicted"/>
<dbReference type="EMBL" id="JBEPME010000002">
    <property type="protein sequence ID" value="MET3657047.1"/>
    <property type="molecule type" value="Genomic_DNA"/>
</dbReference>
<organism evidence="1 2">
    <name type="scientific">Sporosarcina psychrophila</name>
    <name type="common">Bacillus psychrophilus</name>
    <dbReference type="NCBI Taxonomy" id="1476"/>
    <lineage>
        <taxon>Bacteria</taxon>
        <taxon>Bacillati</taxon>
        <taxon>Bacillota</taxon>
        <taxon>Bacilli</taxon>
        <taxon>Bacillales</taxon>
        <taxon>Caryophanaceae</taxon>
        <taxon>Sporosarcina</taxon>
    </lineage>
</organism>
<protein>
    <submittedName>
        <fullName evidence="1">Uncharacterized protein</fullName>
    </submittedName>
</protein>
<evidence type="ECO:0000313" key="1">
    <source>
        <dbReference type="EMBL" id="MET3657047.1"/>
    </source>
</evidence>
<evidence type="ECO:0000313" key="2">
    <source>
        <dbReference type="Proteomes" id="UP001549104"/>
    </source>
</evidence>
<name>A0ABV2K864_SPOPS</name>
<keyword evidence="2" id="KW-1185">Reference proteome</keyword>
<sequence length="66" mass="7660">MDEDVIKALSLHKETQAKTIQQLGDAYNNQDLIFAKTERHPRYPIVIKMVQLRIARLIAITKLNKD</sequence>
<reference evidence="1 2" key="1">
    <citation type="submission" date="2024-06" db="EMBL/GenBank/DDBJ databases">
        <title>Sorghum-associated microbial communities from plants grown in Nebraska, USA.</title>
        <authorList>
            <person name="Schachtman D."/>
        </authorList>
    </citation>
    <scope>NUCLEOTIDE SEQUENCE [LARGE SCALE GENOMIC DNA]</scope>
    <source>
        <strain evidence="1 2">1288</strain>
    </source>
</reference>
<dbReference type="Proteomes" id="UP001549104">
    <property type="component" value="Unassembled WGS sequence"/>
</dbReference>
<dbReference type="RefSeq" id="WP_354313108.1">
    <property type="nucleotide sequence ID" value="NZ_JBEPME010000002.1"/>
</dbReference>
<comment type="caution">
    <text evidence="1">The sequence shown here is derived from an EMBL/GenBank/DDBJ whole genome shotgun (WGS) entry which is preliminary data.</text>
</comment>
<gene>
    <name evidence="1" type="ORF">ABIC55_002134</name>
</gene>